<dbReference type="EMBL" id="JBHFEH010000042">
    <property type="protein sequence ID" value="KAL2050802.1"/>
    <property type="molecule type" value="Genomic_DNA"/>
</dbReference>
<evidence type="ECO:0000313" key="2">
    <source>
        <dbReference type="EMBL" id="KAL2050802.1"/>
    </source>
</evidence>
<keyword evidence="1" id="KW-0472">Membrane</keyword>
<keyword evidence="1" id="KW-1133">Transmembrane helix</keyword>
<feature type="transmembrane region" description="Helical" evidence="1">
    <location>
        <begin position="225"/>
        <end position="244"/>
    </location>
</feature>
<dbReference type="Proteomes" id="UP001590951">
    <property type="component" value="Unassembled WGS sequence"/>
</dbReference>
<gene>
    <name evidence="2" type="ORF">ABVK25_008863</name>
</gene>
<sequence>MGVLATCLPHRFKDQATMILFPRFHLMEIEDQSWCPSWLRESSHSSLAQMWKTQSSKKGSPASQACDLIFENMDDVANSTFIDACAGAGGPTPLLEARLNQILRSQGKAPAPFILTDLYPDLNAWKSIVKKSENISYVEKPIDATKAKRLAAPGRKECRTFNLCFHHFDDPAAKAVLRSAVQEADAFVIFEMTQRNFMALMNTSIVILSPLITTLIFFWNSPIHLFFTYLIPLVPLFYAVDGYVSCIRTRTPNETRDLLWSQPDLDLSEWEFKSGERMVLPPFGNLYWYMGVKKEKKIA</sequence>
<keyword evidence="1" id="KW-0812">Transmembrane</keyword>
<evidence type="ECO:0000256" key="1">
    <source>
        <dbReference type="SAM" id="Phobius"/>
    </source>
</evidence>
<organism evidence="2 3">
    <name type="scientific">Lepraria finkii</name>
    <dbReference type="NCBI Taxonomy" id="1340010"/>
    <lineage>
        <taxon>Eukaryota</taxon>
        <taxon>Fungi</taxon>
        <taxon>Dikarya</taxon>
        <taxon>Ascomycota</taxon>
        <taxon>Pezizomycotina</taxon>
        <taxon>Lecanoromycetes</taxon>
        <taxon>OSLEUM clade</taxon>
        <taxon>Lecanoromycetidae</taxon>
        <taxon>Lecanorales</taxon>
        <taxon>Lecanorineae</taxon>
        <taxon>Stereocaulaceae</taxon>
        <taxon>Lepraria</taxon>
    </lineage>
</organism>
<feature type="transmembrane region" description="Helical" evidence="1">
    <location>
        <begin position="199"/>
        <end position="219"/>
    </location>
</feature>
<proteinExistence type="predicted"/>
<comment type="caution">
    <text evidence="2">The sequence shown here is derived from an EMBL/GenBank/DDBJ whole genome shotgun (WGS) entry which is preliminary data.</text>
</comment>
<evidence type="ECO:0000313" key="3">
    <source>
        <dbReference type="Proteomes" id="UP001590951"/>
    </source>
</evidence>
<protein>
    <submittedName>
        <fullName evidence="2">Uncharacterized protein</fullName>
    </submittedName>
</protein>
<reference evidence="2 3" key="1">
    <citation type="submission" date="2024-09" db="EMBL/GenBank/DDBJ databases">
        <title>Rethinking Asexuality: The Enigmatic Case of Functional Sexual Genes in Lepraria (Stereocaulaceae).</title>
        <authorList>
            <person name="Doellman M."/>
            <person name="Sun Y."/>
            <person name="Barcenas-Pena A."/>
            <person name="Lumbsch H.T."/>
            <person name="Grewe F."/>
        </authorList>
    </citation>
    <scope>NUCLEOTIDE SEQUENCE [LARGE SCALE GENOMIC DNA]</scope>
    <source>
        <strain evidence="2 3">Grewe 0041</strain>
    </source>
</reference>
<accession>A0ABR4AYR9</accession>
<name>A0ABR4AYR9_9LECA</name>
<keyword evidence="3" id="KW-1185">Reference proteome</keyword>